<dbReference type="InterPro" id="IPR050213">
    <property type="entry name" value="GST_superfamily"/>
</dbReference>
<dbReference type="CDD" id="cd03192">
    <property type="entry name" value="GST_C_Sigma_like"/>
    <property type="match status" value="1"/>
</dbReference>
<gene>
    <name evidence="3" type="ORF">CUNI_LOCUS3033</name>
</gene>
<dbReference type="AlphaFoldDB" id="A0A8S3YPT6"/>
<dbReference type="Pfam" id="PF14497">
    <property type="entry name" value="GST_C_3"/>
    <property type="match status" value="1"/>
</dbReference>
<comment type="caution">
    <text evidence="3">The sequence shown here is derived from an EMBL/GenBank/DDBJ whole genome shotgun (WGS) entry which is preliminary data.</text>
</comment>
<evidence type="ECO:0000259" key="2">
    <source>
        <dbReference type="PROSITE" id="PS50405"/>
    </source>
</evidence>
<proteinExistence type="predicted"/>
<dbReference type="InterPro" id="IPR004045">
    <property type="entry name" value="Glutathione_S-Trfase_N"/>
</dbReference>
<evidence type="ECO:0000313" key="4">
    <source>
        <dbReference type="Proteomes" id="UP000678393"/>
    </source>
</evidence>
<dbReference type="SUPFAM" id="SSF47616">
    <property type="entry name" value="GST C-terminal domain-like"/>
    <property type="match status" value="1"/>
</dbReference>
<dbReference type="InterPro" id="IPR036282">
    <property type="entry name" value="Glutathione-S-Trfase_C_sf"/>
</dbReference>
<dbReference type="SFLD" id="SFLDS00019">
    <property type="entry name" value="Glutathione_Transferase_(cytos"/>
    <property type="match status" value="1"/>
</dbReference>
<dbReference type="SFLD" id="SFLDG00363">
    <property type="entry name" value="AMPS_(cytGST):_Alpha-__Mu-__Pi"/>
    <property type="match status" value="1"/>
</dbReference>
<dbReference type="GO" id="GO:0004364">
    <property type="term" value="F:glutathione transferase activity"/>
    <property type="evidence" value="ECO:0007669"/>
    <property type="project" value="TreeGrafter"/>
</dbReference>
<dbReference type="Gene3D" id="3.40.30.10">
    <property type="entry name" value="Glutaredoxin"/>
    <property type="match status" value="1"/>
</dbReference>
<dbReference type="SFLD" id="SFLDG01205">
    <property type="entry name" value="AMPS.1"/>
    <property type="match status" value="1"/>
</dbReference>
<dbReference type="InterPro" id="IPR036249">
    <property type="entry name" value="Thioredoxin-like_sf"/>
</dbReference>
<dbReference type="PANTHER" id="PTHR11571">
    <property type="entry name" value="GLUTATHIONE S-TRANSFERASE"/>
    <property type="match status" value="1"/>
</dbReference>
<dbReference type="InterPro" id="IPR004046">
    <property type="entry name" value="GST_C"/>
</dbReference>
<dbReference type="PROSITE" id="PS50405">
    <property type="entry name" value="GST_CTER"/>
    <property type="match status" value="1"/>
</dbReference>
<dbReference type="Pfam" id="PF02798">
    <property type="entry name" value="GST_N"/>
    <property type="match status" value="1"/>
</dbReference>
<dbReference type="SUPFAM" id="SSF52833">
    <property type="entry name" value="Thioredoxin-like"/>
    <property type="match status" value="1"/>
</dbReference>
<dbReference type="InterPro" id="IPR040079">
    <property type="entry name" value="Glutathione_S-Trfase"/>
</dbReference>
<protein>
    <recommendedName>
        <fullName evidence="5">Glutathione S-transferase</fullName>
    </recommendedName>
</protein>
<feature type="domain" description="GST N-terminal" evidence="1">
    <location>
        <begin position="4"/>
        <end position="77"/>
    </location>
</feature>
<dbReference type="Proteomes" id="UP000678393">
    <property type="component" value="Unassembled WGS sequence"/>
</dbReference>
<sequence>MAPQNMKLIYFDGRGRAEVSRLILALAGQERTIYRFILLSLSGTPFGQLPVIEIDGKLFGQSIAIATYLAREFGFYGQSNLDGLLIDQAVQLGMDLLRVGFGAFMESDETKKAELTKTLKEVEVPKFYGFFEKLLKESGTGYFVGNSLTLADIFVRDVEYNISSRDVATADGFPLLQDLIKKVDTNERIKAYLATRKDTPF</sequence>
<dbReference type="GO" id="GO:0006749">
    <property type="term" value="P:glutathione metabolic process"/>
    <property type="evidence" value="ECO:0007669"/>
    <property type="project" value="TreeGrafter"/>
</dbReference>
<dbReference type="FunFam" id="1.20.1050.10:FF:000030">
    <property type="entry name" value="Glutathione S-transferase S1"/>
    <property type="match status" value="1"/>
</dbReference>
<organism evidence="3 4">
    <name type="scientific">Candidula unifasciata</name>
    <dbReference type="NCBI Taxonomy" id="100452"/>
    <lineage>
        <taxon>Eukaryota</taxon>
        <taxon>Metazoa</taxon>
        <taxon>Spiralia</taxon>
        <taxon>Lophotrochozoa</taxon>
        <taxon>Mollusca</taxon>
        <taxon>Gastropoda</taxon>
        <taxon>Heterobranchia</taxon>
        <taxon>Euthyneura</taxon>
        <taxon>Panpulmonata</taxon>
        <taxon>Eupulmonata</taxon>
        <taxon>Stylommatophora</taxon>
        <taxon>Helicina</taxon>
        <taxon>Helicoidea</taxon>
        <taxon>Geomitridae</taxon>
        <taxon>Candidula</taxon>
    </lineage>
</organism>
<evidence type="ECO:0008006" key="5">
    <source>
        <dbReference type="Google" id="ProtNLM"/>
    </source>
</evidence>
<keyword evidence="4" id="KW-1185">Reference proteome</keyword>
<dbReference type="PROSITE" id="PS50404">
    <property type="entry name" value="GST_NTER"/>
    <property type="match status" value="1"/>
</dbReference>
<dbReference type="EMBL" id="CAJHNH020000412">
    <property type="protein sequence ID" value="CAG5117475.1"/>
    <property type="molecule type" value="Genomic_DNA"/>
</dbReference>
<accession>A0A8S3YPT6</accession>
<dbReference type="OrthoDB" id="414243at2759"/>
<dbReference type="PANTHER" id="PTHR11571:SF150">
    <property type="entry name" value="GLUTATHIONE S-TRANSFERASE"/>
    <property type="match status" value="1"/>
</dbReference>
<name>A0A8S3YPT6_9EUPU</name>
<evidence type="ECO:0000259" key="1">
    <source>
        <dbReference type="PROSITE" id="PS50404"/>
    </source>
</evidence>
<feature type="domain" description="GST C-terminal" evidence="2">
    <location>
        <begin position="79"/>
        <end position="201"/>
    </location>
</feature>
<dbReference type="InterPro" id="IPR010987">
    <property type="entry name" value="Glutathione-S-Trfase_C-like"/>
</dbReference>
<dbReference type="Gene3D" id="1.20.1050.10">
    <property type="match status" value="1"/>
</dbReference>
<dbReference type="CDD" id="cd03039">
    <property type="entry name" value="GST_N_Sigma_like"/>
    <property type="match status" value="1"/>
</dbReference>
<reference evidence="3" key="1">
    <citation type="submission" date="2021-04" db="EMBL/GenBank/DDBJ databases">
        <authorList>
            <consortium name="Molecular Ecology Group"/>
        </authorList>
    </citation>
    <scope>NUCLEOTIDE SEQUENCE</scope>
</reference>
<evidence type="ECO:0000313" key="3">
    <source>
        <dbReference type="EMBL" id="CAG5117475.1"/>
    </source>
</evidence>